<reference evidence="2" key="1">
    <citation type="journal article" date="2010" name="BMC Genomics">
        <title>Clostridium sticklandii, a specialist in amino acid degradation:revisiting its metabolism through its genome sequence.</title>
        <authorList>
            <person name="Fonknechten N."/>
            <person name="Chaussonnerie S."/>
            <person name="Tricot S."/>
            <person name="Lajus A."/>
            <person name="Andreesen J.R."/>
            <person name="Perchat N."/>
            <person name="Pelletier E."/>
            <person name="Gouyvenoux M."/>
            <person name="Barbe V."/>
            <person name="Salanoubat M."/>
            <person name="Le Paslier D."/>
            <person name="Weissenbach J."/>
            <person name="Cohen G.N."/>
            <person name="Kreimeyer A."/>
        </authorList>
    </citation>
    <scope>NUCLEOTIDE SEQUENCE [LARGE SCALE GENOMIC DNA]</scope>
    <source>
        <strain evidence="2">ATCC 12662 / DSM 519 / JCM 1433 / CCUG 9281 / NCIMB 10654 / HF</strain>
    </source>
</reference>
<accession>E3PY80</accession>
<name>E3PY80_ACESD</name>
<dbReference type="Gene3D" id="3.30.70.20">
    <property type="match status" value="1"/>
</dbReference>
<sequence>MIKIIVKDNCNGCGLCIMNCNYLEENAEGNAQAVSGKIIKNSDIDNLKKVISECPNKSLELIDKQFTNKKGYDGLSDLLEVLKRKCDNFNVNKVTNLDVKLNVNNYDINTPFSPKEYSYYTSESSAKSTARDEFDRLCYSQSAYRPILKKLFVEYKINVLKPFYSFPDDSESIYFKYVEEIKDLLSDIYSEIQEQLELGKNIPEDWKNFNVNFTDNDFFIERLKGFENRSTSSGIIDDFKSRGKYTSLGWYIDRLDIDYHENYAGEGLFGRTKYKKEWYFRGFEKIAKEYIDDLKNAINSMSRDIEDDAIDTINYGLGTFEQRIKDELKIKISELENYYKKR</sequence>
<organism evidence="1 2">
    <name type="scientific">Acetoanaerobium sticklandii (strain ATCC 12662 / DSM 519 / JCM 1433 / CCUG 9281 / NCIMB 10654 / HF)</name>
    <name type="common">Clostridium sticklandii</name>
    <dbReference type="NCBI Taxonomy" id="499177"/>
    <lineage>
        <taxon>Bacteria</taxon>
        <taxon>Bacillati</taxon>
        <taxon>Bacillota</taxon>
        <taxon>Clostridia</taxon>
        <taxon>Peptostreptococcales</taxon>
        <taxon>Filifactoraceae</taxon>
        <taxon>Acetoanaerobium</taxon>
    </lineage>
</organism>
<protein>
    <recommendedName>
        <fullName evidence="3">4Fe-4S ferredoxin-type domain-containing protein</fullName>
    </recommendedName>
</protein>
<dbReference type="AlphaFoldDB" id="E3PY80"/>
<keyword evidence="2" id="KW-1185">Reference proteome</keyword>
<gene>
    <name evidence="1" type="ordered locus">CLOST_1275</name>
</gene>
<dbReference type="KEGG" id="cst:CLOST_1275"/>
<dbReference type="Proteomes" id="UP000007041">
    <property type="component" value="Chromosome"/>
</dbReference>
<proteinExistence type="predicted"/>
<dbReference type="EMBL" id="FP565809">
    <property type="protein sequence ID" value="CBH21395.1"/>
    <property type="molecule type" value="Genomic_DNA"/>
</dbReference>
<evidence type="ECO:0008006" key="3">
    <source>
        <dbReference type="Google" id="ProtNLM"/>
    </source>
</evidence>
<dbReference type="STRING" id="1511.CLOST_1275"/>
<evidence type="ECO:0000313" key="2">
    <source>
        <dbReference type="Proteomes" id="UP000007041"/>
    </source>
</evidence>
<dbReference type="Pfam" id="PF13459">
    <property type="entry name" value="Fer4_15"/>
    <property type="match status" value="1"/>
</dbReference>
<evidence type="ECO:0000313" key="1">
    <source>
        <dbReference type="EMBL" id="CBH21395.1"/>
    </source>
</evidence>
<dbReference type="BioCyc" id="CSTI499177:GJE9-1323-MONOMER"/>
<dbReference type="HOGENOM" id="CLU_784929_0_0_9"/>
<dbReference type="eggNOG" id="ENOG5032MMZ">
    <property type="taxonomic scope" value="Bacteria"/>
</dbReference>